<dbReference type="AlphaFoldDB" id="A0A3B1BA85"/>
<dbReference type="EC" id="2.7.11.1" evidence="6"/>
<dbReference type="GO" id="GO:0004674">
    <property type="term" value="F:protein serine/threonine kinase activity"/>
    <property type="evidence" value="ECO:0007669"/>
    <property type="project" value="UniProtKB-KW"/>
</dbReference>
<feature type="domain" description="Protein kinase" evidence="5">
    <location>
        <begin position="1"/>
        <end position="268"/>
    </location>
</feature>
<dbReference type="Gene3D" id="1.10.510.10">
    <property type="entry name" value="Transferase(Phosphotransferase) domain 1"/>
    <property type="match status" value="1"/>
</dbReference>
<accession>A0A3B1BA85</accession>
<sequence length="292" mass="32469">MIGSGGFSLIYLAEDEDTRERVVIKEYLPKKMAARRKVAKIEVAGGEKQQNTFHHGRKLFYQEAKALAGLQHPNVVKVRNFFLANGTSYLVMDYEPGKNLGRYIKQRRGSLSATFLMNVFPPILDALSLIHSSRHLHLDIKPSNIHLRPGGSPLLLDFGAVHDVSRVSQSKSGRVVTPGFSPVEQYYASGHIGPWSDVYAIGASMRACIEGKSPPSAIKRHAKDNMSVAASSFAGRYPAYLLQAMDWAMEMDPRRRPQTAGDMLRVLMEQIEQPVAATTKTNATEQWRAEDS</sequence>
<dbReference type="Pfam" id="PF00069">
    <property type="entry name" value="Pkinase"/>
    <property type="match status" value="1"/>
</dbReference>
<proteinExistence type="predicted"/>
<keyword evidence="2" id="KW-0547">Nucleotide-binding</keyword>
<dbReference type="PANTHER" id="PTHR43289:SF34">
    <property type="entry name" value="SERINE_THREONINE-PROTEIN KINASE YBDM-RELATED"/>
    <property type="match status" value="1"/>
</dbReference>
<evidence type="ECO:0000256" key="4">
    <source>
        <dbReference type="ARBA" id="ARBA00022840"/>
    </source>
</evidence>
<evidence type="ECO:0000256" key="1">
    <source>
        <dbReference type="ARBA" id="ARBA00022679"/>
    </source>
</evidence>
<evidence type="ECO:0000259" key="5">
    <source>
        <dbReference type="PROSITE" id="PS50011"/>
    </source>
</evidence>
<dbReference type="PROSITE" id="PS50011">
    <property type="entry name" value="PROTEIN_KINASE_DOM"/>
    <property type="match status" value="1"/>
</dbReference>
<keyword evidence="4" id="KW-0067">ATP-binding</keyword>
<gene>
    <name evidence="6" type="ORF">MNBD_GAMMA26-539</name>
</gene>
<dbReference type="InterPro" id="IPR017441">
    <property type="entry name" value="Protein_kinase_ATP_BS"/>
</dbReference>
<dbReference type="EMBL" id="UOFX01000035">
    <property type="protein sequence ID" value="VAX08338.1"/>
    <property type="molecule type" value="Genomic_DNA"/>
</dbReference>
<dbReference type="CDD" id="cd14014">
    <property type="entry name" value="STKc_PknB_like"/>
    <property type="match status" value="1"/>
</dbReference>
<organism evidence="6">
    <name type="scientific">hydrothermal vent metagenome</name>
    <dbReference type="NCBI Taxonomy" id="652676"/>
    <lineage>
        <taxon>unclassified sequences</taxon>
        <taxon>metagenomes</taxon>
        <taxon>ecological metagenomes</taxon>
    </lineage>
</organism>
<evidence type="ECO:0000256" key="2">
    <source>
        <dbReference type="ARBA" id="ARBA00022741"/>
    </source>
</evidence>
<keyword evidence="3 6" id="KW-0418">Kinase</keyword>
<evidence type="ECO:0000256" key="3">
    <source>
        <dbReference type="ARBA" id="ARBA00022777"/>
    </source>
</evidence>
<evidence type="ECO:0000313" key="6">
    <source>
        <dbReference type="EMBL" id="VAX08338.1"/>
    </source>
</evidence>
<dbReference type="PROSITE" id="PS00107">
    <property type="entry name" value="PROTEIN_KINASE_ATP"/>
    <property type="match status" value="1"/>
</dbReference>
<name>A0A3B1BA85_9ZZZZ</name>
<keyword evidence="6" id="KW-0723">Serine/threonine-protein kinase</keyword>
<dbReference type="InterPro" id="IPR000719">
    <property type="entry name" value="Prot_kinase_dom"/>
</dbReference>
<dbReference type="PANTHER" id="PTHR43289">
    <property type="entry name" value="MITOGEN-ACTIVATED PROTEIN KINASE KINASE KINASE 20-RELATED"/>
    <property type="match status" value="1"/>
</dbReference>
<dbReference type="GO" id="GO:0005524">
    <property type="term" value="F:ATP binding"/>
    <property type="evidence" value="ECO:0007669"/>
    <property type="project" value="UniProtKB-KW"/>
</dbReference>
<keyword evidence="1 6" id="KW-0808">Transferase</keyword>
<reference evidence="6" key="1">
    <citation type="submission" date="2018-06" db="EMBL/GenBank/DDBJ databases">
        <authorList>
            <person name="Zhirakovskaya E."/>
        </authorList>
    </citation>
    <scope>NUCLEOTIDE SEQUENCE</scope>
</reference>
<dbReference type="InterPro" id="IPR011009">
    <property type="entry name" value="Kinase-like_dom_sf"/>
</dbReference>
<dbReference type="SUPFAM" id="SSF56112">
    <property type="entry name" value="Protein kinase-like (PK-like)"/>
    <property type="match status" value="1"/>
</dbReference>
<protein>
    <submittedName>
        <fullName evidence="6">Serine/threonine protein kinase</fullName>
        <ecNumber evidence="6">2.7.11.1</ecNumber>
    </submittedName>
</protein>
<dbReference type="SMART" id="SM00220">
    <property type="entry name" value="S_TKc"/>
    <property type="match status" value="1"/>
</dbReference>